<evidence type="ECO:0000313" key="2">
    <source>
        <dbReference type="Proteomes" id="UP001255185"/>
    </source>
</evidence>
<name>A0ABU1TMW4_9FLAO</name>
<dbReference type="Proteomes" id="UP001255185">
    <property type="component" value="Unassembled WGS sequence"/>
</dbReference>
<keyword evidence="2" id="KW-1185">Reference proteome</keyword>
<comment type="caution">
    <text evidence="1">The sequence shown here is derived from an EMBL/GenBank/DDBJ whole genome shotgun (WGS) entry which is preliminary data.</text>
</comment>
<proteinExistence type="predicted"/>
<accession>A0ABU1TMW4</accession>
<dbReference type="EMBL" id="JAVDVI010000002">
    <property type="protein sequence ID" value="MDR6966772.1"/>
    <property type="molecule type" value="Genomic_DNA"/>
</dbReference>
<evidence type="ECO:0000313" key="1">
    <source>
        <dbReference type="EMBL" id="MDR6966772.1"/>
    </source>
</evidence>
<gene>
    <name evidence="1" type="ORF">J2X31_000770</name>
</gene>
<organism evidence="1 2">
    <name type="scientific">Flavobacterium arsenatis</name>
    <dbReference type="NCBI Taxonomy" id="1484332"/>
    <lineage>
        <taxon>Bacteria</taxon>
        <taxon>Pseudomonadati</taxon>
        <taxon>Bacteroidota</taxon>
        <taxon>Flavobacteriia</taxon>
        <taxon>Flavobacteriales</taxon>
        <taxon>Flavobacteriaceae</taxon>
        <taxon>Flavobacterium</taxon>
    </lineage>
</organism>
<protein>
    <submittedName>
        <fullName evidence="1">Uncharacterized protein</fullName>
    </submittedName>
</protein>
<sequence length="33" mass="3792">MGKFRVEIEELAKSHIEKHIKSGNKAIIKSLKK</sequence>
<reference evidence="1 2" key="1">
    <citation type="submission" date="2023-07" db="EMBL/GenBank/DDBJ databases">
        <title>Sorghum-associated microbial communities from plants grown in Nebraska, USA.</title>
        <authorList>
            <person name="Schachtman D."/>
        </authorList>
    </citation>
    <scope>NUCLEOTIDE SEQUENCE [LARGE SCALE GENOMIC DNA]</scope>
    <source>
        <strain evidence="1 2">3773</strain>
    </source>
</reference>